<proteinExistence type="predicted"/>
<comment type="caution">
    <text evidence="2">The sequence shown here is derived from an EMBL/GenBank/DDBJ whole genome shotgun (WGS) entry which is preliminary data.</text>
</comment>
<dbReference type="Proteomes" id="UP000789508">
    <property type="component" value="Unassembled WGS sequence"/>
</dbReference>
<feature type="non-terminal residue" evidence="2">
    <location>
        <position position="1"/>
    </location>
</feature>
<evidence type="ECO:0000313" key="3">
    <source>
        <dbReference type="Proteomes" id="UP000789508"/>
    </source>
</evidence>
<organism evidence="2 3">
    <name type="scientific">Ambispora leptoticha</name>
    <dbReference type="NCBI Taxonomy" id="144679"/>
    <lineage>
        <taxon>Eukaryota</taxon>
        <taxon>Fungi</taxon>
        <taxon>Fungi incertae sedis</taxon>
        <taxon>Mucoromycota</taxon>
        <taxon>Glomeromycotina</taxon>
        <taxon>Glomeromycetes</taxon>
        <taxon>Archaeosporales</taxon>
        <taxon>Ambisporaceae</taxon>
        <taxon>Ambispora</taxon>
    </lineage>
</organism>
<dbReference type="EMBL" id="CAJVPS010050320">
    <property type="protein sequence ID" value="CAG8767709.1"/>
    <property type="molecule type" value="Genomic_DNA"/>
</dbReference>
<name>A0A9N9J8B7_9GLOM</name>
<dbReference type="AlphaFoldDB" id="A0A9N9J8B7"/>
<gene>
    <name evidence="2" type="ORF">ALEPTO_LOCUS13968</name>
</gene>
<sequence length="42" mass="4873">MQPRNRTPPSTYEEVSSMLSLSRQLTEGIDPRNRNSNQPNRD</sequence>
<protein>
    <submittedName>
        <fullName evidence="2">4263_t:CDS:1</fullName>
    </submittedName>
</protein>
<feature type="region of interest" description="Disordered" evidence="1">
    <location>
        <begin position="1"/>
        <end position="42"/>
    </location>
</feature>
<evidence type="ECO:0000256" key="1">
    <source>
        <dbReference type="SAM" id="MobiDB-lite"/>
    </source>
</evidence>
<keyword evidence="3" id="KW-1185">Reference proteome</keyword>
<reference evidence="2" key="1">
    <citation type="submission" date="2021-06" db="EMBL/GenBank/DDBJ databases">
        <authorList>
            <person name="Kallberg Y."/>
            <person name="Tangrot J."/>
            <person name="Rosling A."/>
        </authorList>
    </citation>
    <scope>NUCLEOTIDE SEQUENCE</scope>
    <source>
        <strain evidence="2">FL130A</strain>
    </source>
</reference>
<feature type="compositionally biased region" description="Polar residues" evidence="1">
    <location>
        <begin position="1"/>
        <end position="25"/>
    </location>
</feature>
<evidence type="ECO:0000313" key="2">
    <source>
        <dbReference type="EMBL" id="CAG8767709.1"/>
    </source>
</evidence>
<accession>A0A9N9J8B7</accession>
<feature type="non-terminal residue" evidence="2">
    <location>
        <position position="42"/>
    </location>
</feature>